<name>A0ABU9TSR9_9GAMM</name>
<keyword evidence="7" id="KW-1185">Reference proteome</keyword>
<evidence type="ECO:0000259" key="5">
    <source>
        <dbReference type="PROSITE" id="PS50931"/>
    </source>
</evidence>
<dbReference type="EMBL" id="JBBMRA010000008">
    <property type="protein sequence ID" value="MEM5536766.1"/>
    <property type="molecule type" value="Genomic_DNA"/>
</dbReference>
<feature type="domain" description="HTH lysR-type" evidence="5">
    <location>
        <begin position="1"/>
        <end position="58"/>
    </location>
</feature>
<sequence length="299" mass="33903">MDIKHLTYFKTVADFSSFTKAADHLHIAQPAISMAIKKLEAELELTLFHRQDRKISLTDEGTHLYQHACRILQATEDALLEMQELKGLIRGDVRVGIPSMLGSYYFPPILMAFRHRYPQLNLTVIDGGAGKLQQLLETGELDLAVIVDETTSEFLETEVFLRAKMMVVSPKDHPFAALKSISYPQLFAEELVMFNSGYFHRNVVDRIAAESGVTPNISFETNLIPLIKSIVKQGFAISTLMEMVIQDEPDLVARPFTKSVWLDLSIAWRKGGYLSQANRTFVDFLLEHSQTNRQQDKAR</sequence>
<evidence type="ECO:0000256" key="4">
    <source>
        <dbReference type="ARBA" id="ARBA00023163"/>
    </source>
</evidence>
<evidence type="ECO:0000313" key="6">
    <source>
        <dbReference type="EMBL" id="MEM5536766.1"/>
    </source>
</evidence>
<dbReference type="InterPro" id="IPR005119">
    <property type="entry name" value="LysR_subst-bd"/>
</dbReference>
<dbReference type="PRINTS" id="PR00039">
    <property type="entry name" value="HTHLYSR"/>
</dbReference>
<dbReference type="SUPFAM" id="SSF53850">
    <property type="entry name" value="Periplasmic binding protein-like II"/>
    <property type="match status" value="1"/>
</dbReference>
<dbReference type="Pfam" id="PF00126">
    <property type="entry name" value="HTH_1"/>
    <property type="match status" value="1"/>
</dbReference>
<accession>A0ABU9TSR9</accession>
<dbReference type="RefSeq" id="WP_342854464.1">
    <property type="nucleotide sequence ID" value="NZ_JBBMRA010000008.1"/>
</dbReference>
<reference evidence="6 7" key="1">
    <citation type="submission" date="2024-03" db="EMBL/GenBank/DDBJ databases">
        <title>Community enrichment and isolation of bacterial strains for fucoidan degradation.</title>
        <authorList>
            <person name="Sichert A."/>
        </authorList>
    </citation>
    <scope>NUCLEOTIDE SEQUENCE [LARGE SCALE GENOMIC DNA]</scope>
    <source>
        <strain evidence="6 7">AS76</strain>
    </source>
</reference>
<evidence type="ECO:0000256" key="3">
    <source>
        <dbReference type="ARBA" id="ARBA00023125"/>
    </source>
</evidence>
<evidence type="ECO:0000313" key="7">
    <source>
        <dbReference type="Proteomes" id="UP001449225"/>
    </source>
</evidence>
<keyword evidence="2" id="KW-0805">Transcription regulation</keyword>
<dbReference type="InterPro" id="IPR036388">
    <property type="entry name" value="WH-like_DNA-bd_sf"/>
</dbReference>
<evidence type="ECO:0000256" key="1">
    <source>
        <dbReference type="ARBA" id="ARBA00009437"/>
    </source>
</evidence>
<dbReference type="PROSITE" id="PS50931">
    <property type="entry name" value="HTH_LYSR"/>
    <property type="match status" value="1"/>
</dbReference>
<comment type="caution">
    <text evidence="6">The sequence shown here is derived from an EMBL/GenBank/DDBJ whole genome shotgun (WGS) entry which is preliminary data.</text>
</comment>
<protein>
    <submittedName>
        <fullName evidence="6">LysR family transcriptional regulator</fullName>
    </submittedName>
</protein>
<dbReference type="InterPro" id="IPR036390">
    <property type="entry name" value="WH_DNA-bd_sf"/>
</dbReference>
<keyword evidence="3" id="KW-0238">DNA-binding</keyword>
<comment type="similarity">
    <text evidence="1">Belongs to the LysR transcriptional regulatory family.</text>
</comment>
<dbReference type="PANTHER" id="PTHR30419:SF30">
    <property type="entry name" value="LYSR FAMILY TRANSCRIPTIONAL REGULATOR"/>
    <property type="match status" value="1"/>
</dbReference>
<dbReference type="InterPro" id="IPR000847">
    <property type="entry name" value="LysR_HTH_N"/>
</dbReference>
<evidence type="ECO:0000256" key="2">
    <source>
        <dbReference type="ARBA" id="ARBA00023015"/>
    </source>
</evidence>
<organism evidence="6 7">
    <name type="scientific">Neptuniibacter pectenicola</name>
    <dbReference type="NCBI Taxonomy" id="1806669"/>
    <lineage>
        <taxon>Bacteria</taxon>
        <taxon>Pseudomonadati</taxon>
        <taxon>Pseudomonadota</taxon>
        <taxon>Gammaproteobacteria</taxon>
        <taxon>Oceanospirillales</taxon>
        <taxon>Oceanospirillaceae</taxon>
        <taxon>Neptuniibacter</taxon>
    </lineage>
</organism>
<dbReference type="SUPFAM" id="SSF46785">
    <property type="entry name" value="Winged helix' DNA-binding domain"/>
    <property type="match status" value="1"/>
</dbReference>
<gene>
    <name evidence="6" type="ORF">WNY58_10225</name>
</gene>
<dbReference type="PANTHER" id="PTHR30419">
    <property type="entry name" value="HTH-TYPE TRANSCRIPTIONAL REGULATOR YBHD"/>
    <property type="match status" value="1"/>
</dbReference>
<dbReference type="Gene3D" id="3.40.190.290">
    <property type="match status" value="1"/>
</dbReference>
<dbReference type="Gene3D" id="1.10.10.10">
    <property type="entry name" value="Winged helix-like DNA-binding domain superfamily/Winged helix DNA-binding domain"/>
    <property type="match status" value="1"/>
</dbReference>
<dbReference type="Proteomes" id="UP001449225">
    <property type="component" value="Unassembled WGS sequence"/>
</dbReference>
<dbReference type="Pfam" id="PF03466">
    <property type="entry name" value="LysR_substrate"/>
    <property type="match status" value="1"/>
</dbReference>
<keyword evidence="4" id="KW-0804">Transcription</keyword>
<proteinExistence type="inferred from homology"/>
<dbReference type="CDD" id="cd05466">
    <property type="entry name" value="PBP2_LTTR_substrate"/>
    <property type="match status" value="1"/>
</dbReference>
<dbReference type="InterPro" id="IPR050950">
    <property type="entry name" value="HTH-type_LysR_regulators"/>
</dbReference>